<dbReference type="InterPro" id="IPR045741">
    <property type="entry name" value="PorV"/>
</dbReference>
<dbReference type="SUPFAM" id="SSF56935">
    <property type="entry name" value="Porins"/>
    <property type="match status" value="1"/>
</dbReference>
<sequence length="352" mass="39787">MKVRWVFLLFTFSFADFGSPKVPFLLISPTARTTSLFGFTAIADDASATFYNPAGLAFQNSLNVSGTYSNWLPDVYPGMHYLFLAGTNPLRQGQIGGNFIYLNTGKVEVINSRGEYLGEYTPYDWTFTISYGHRILPKLGFGLSGKFIYSLLIPEWVWERMPELGITSGGTGTSWGVDLGILYKPLPWLNLGASINNIGPGISYIASGESHQIPTILRFGINLIRVRDEDIKINIPIGIEFGLNRFYLNSREIDNAGKGLGIEMTLYNLINFRLTYSNDWQPVISNDWQPVIFHLERRGGLSLGIGLQWESLAFDVGWEQLKTRSDWIGIPPWSQEIYKKVSNWKFSLSYKR</sequence>
<feature type="domain" description="Cyclic nucleotide-binding" evidence="1">
    <location>
        <begin position="72"/>
        <end position="110"/>
    </location>
</feature>
<reference evidence="2" key="1">
    <citation type="journal article" date="2020" name="mSystems">
        <title>Genome- and Community-Level Interaction Insights into Carbon Utilization and Element Cycling Functions of Hydrothermarchaeota in Hydrothermal Sediment.</title>
        <authorList>
            <person name="Zhou Z."/>
            <person name="Liu Y."/>
            <person name="Xu W."/>
            <person name="Pan J."/>
            <person name="Luo Z.H."/>
            <person name="Li M."/>
        </authorList>
    </citation>
    <scope>NUCLEOTIDE SEQUENCE [LARGE SCALE GENOMIC DNA]</scope>
    <source>
        <strain evidence="2">SpSt-906</strain>
    </source>
</reference>
<evidence type="ECO:0000259" key="1">
    <source>
        <dbReference type="PROSITE" id="PS50042"/>
    </source>
</evidence>
<dbReference type="InterPro" id="IPR000595">
    <property type="entry name" value="cNMP-bd_dom"/>
</dbReference>
<dbReference type="EMBL" id="DTMQ01000016">
    <property type="protein sequence ID" value="HGE98960.1"/>
    <property type="molecule type" value="Genomic_DNA"/>
</dbReference>
<dbReference type="Pfam" id="PF19572">
    <property type="entry name" value="PorV"/>
    <property type="match status" value="1"/>
</dbReference>
<dbReference type="AlphaFoldDB" id="A0A7C3Z1F9"/>
<dbReference type="PROSITE" id="PS50042">
    <property type="entry name" value="CNMP_BINDING_3"/>
    <property type="match status" value="1"/>
</dbReference>
<protein>
    <submittedName>
        <fullName evidence="2">PorV/PorQ family protein</fullName>
    </submittedName>
</protein>
<proteinExistence type="predicted"/>
<name>A0A7C3Z1F9_UNCW3</name>
<evidence type="ECO:0000313" key="2">
    <source>
        <dbReference type="EMBL" id="HGE98960.1"/>
    </source>
</evidence>
<gene>
    <name evidence="2" type="ORF">ENX07_02655</name>
</gene>
<dbReference type="NCBIfam" id="NF033709">
    <property type="entry name" value="PorV_fam"/>
    <property type="match status" value="1"/>
</dbReference>
<comment type="caution">
    <text evidence="2">The sequence shown here is derived from an EMBL/GenBank/DDBJ whole genome shotgun (WGS) entry which is preliminary data.</text>
</comment>
<accession>A0A7C3Z1F9</accession>
<dbReference type="Gene3D" id="2.40.160.60">
    <property type="entry name" value="Outer membrane protein transport protein (OMPP1/FadL/TodX)"/>
    <property type="match status" value="1"/>
</dbReference>
<organism evidence="2">
    <name type="scientific">candidate division WOR-3 bacterium</name>
    <dbReference type="NCBI Taxonomy" id="2052148"/>
    <lineage>
        <taxon>Bacteria</taxon>
        <taxon>Bacteria division WOR-3</taxon>
    </lineage>
</organism>